<dbReference type="AlphaFoldDB" id="A0A0D9WGN0"/>
<reference evidence="2 3" key="1">
    <citation type="submission" date="2012-08" db="EMBL/GenBank/DDBJ databases">
        <title>Oryza genome evolution.</title>
        <authorList>
            <person name="Wing R.A."/>
        </authorList>
    </citation>
    <scope>NUCLEOTIDE SEQUENCE</scope>
</reference>
<feature type="compositionally biased region" description="Pro residues" evidence="1">
    <location>
        <begin position="717"/>
        <end position="727"/>
    </location>
</feature>
<feature type="region of interest" description="Disordered" evidence="1">
    <location>
        <begin position="147"/>
        <end position="176"/>
    </location>
</feature>
<feature type="region of interest" description="Disordered" evidence="1">
    <location>
        <begin position="666"/>
        <end position="756"/>
    </location>
</feature>
<feature type="compositionally biased region" description="Basic and acidic residues" evidence="1">
    <location>
        <begin position="484"/>
        <end position="497"/>
    </location>
</feature>
<feature type="region of interest" description="Disordered" evidence="1">
    <location>
        <begin position="101"/>
        <end position="129"/>
    </location>
</feature>
<feature type="compositionally biased region" description="Basic and acidic residues" evidence="1">
    <location>
        <begin position="534"/>
        <end position="544"/>
    </location>
</feature>
<evidence type="ECO:0000256" key="1">
    <source>
        <dbReference type="SAM" id="MobiDB-lite"/>
    </source>
</evidence>
<feature type="compositionally biased region" description="Basic and acidic residues" evidence="1">
    <location>
        <begin position="509"/>
        <end position="521"/>
    </location>
</feature>
<feature type="compositionally biased region" description="Polar residues" evidence="1">
    <location>
        <begin position="693"/>
        <end position="711"/>
    </location>
</feature>
<feature type="region of interest" description="Disordered" evidence="1">
    <location>
        <begin position="300"/>
        <end position="348"/>
    </location>
</feature>
<dbReference type="PANTHER" id="PTHR47067">
    <property type="entry name" value="TPX2 (TARGETING PROTEIN FOR XKLP2) PROTEIN FAMILY-RELATED"/>
    <property type="match status" value="1"/>
</dbReference>
<dbReference type="eggNOG" id="ENOG502QTXN">
    <property type="taxonomic scope" value="Eukaryota"/>
</dbReference>
<dbReference type="InterPro" id="IPR044216">
    <property type="entry name" value="WDL7"/>
</dbReference>
<feature type="region of interest" description="Disordered" evidence="1">
    <location>
        <begin position="1"/>
        <end position="28"/>
    </location>
</feature>
<organism evidence="2 3">
    <name type="scientific">Leersia perrieri</name>
    <dbReference type="NCBI Taxonomy" id="77586"/>
    <lineage>
        <taxon>Eukaryota</taxon>
        <taxon>Viridiplantae</taxon>
        <taxon>Streptophyta</taxon>
        <taxon>Embryophyta</taxon>
        <taxon>Tracheophyta</taxon>
        <taxon>Spermatophyta</taxon>
        <taxon>Magnoliopsida</taxon>
        <taxon>Liliopsida</taxon>
        <taxon>Poales</taxon>
        <taxon>Poaceae</taxon>
        <taxon>BOP clade</taxon>
        <taxon>Oryzoideae</taxon>
        <taxon>Oryzeae</taxon>
        <taxon>Oryzinae</taxon>
        <taxon>Leersia</taxon>
    </lineage>
</organism>
<feature type="compositionally biased region" description="Polar residues" evidence="1">
    <location>
        <begin position="120"/>
        <end position="129"/>
    </location>
</feature>
<dbReference type="PANTHER" id="PTHR47067:SF25">
    <property type="entry name" value="OS05G0420500 PROTEIN"/>
    <property type="match status" value="1"/>
</dbReference>
<feature type="compositionally biased region" description="Basic and acidic residues" evidence="1">
    <location>
        <begin position="314"/>
        <end position="329"/>
    </location>
</feature>
<keyword evidence="3" id="KW-1185">Reference proteome</keyword>
<dbReference type="Gramene" id="LPERR05G13430.2">
    <property type="protein sequence ID" value="LPERR05G13430.2"/>
    <property type="gene ID" value="LPERR05G13430"/>
</dbReference>
<evidence type="ECO:0008006" key="4">
    <source>
        <dbReference type="Google" id="ProtNLM"/>
    </source>
</evidence>
<proteinExistence type="predicted"/>
<evidence type="ECO:0000313" key="2">
    <source>
        <dbReference type="EnsemblPlants" id="LPERR05G13430.2"/>
    </source>
</evidence>
<feature type="region of interest" description="Disordered" evidence="1">
    <location>
        <begin position="381"/>
        <end position="544"/>
    </location>
</feature>
<dbReference type="EnsemblPlants" id="LPERR05G13430.2">
    <property type="protein sequence ID" value="LPERR05G13430.2"/>
    <property type="gene ID" value="LPERR05G13430"/>
</dbReference>
<reference evidence="2" key="3">
    <citation type="submission" date="2015-04" db="UniProtKB">
        <authorList>
            <consortium name="EnsemblPlants"/>
        </authorList>
    </citation>
    <scope>IDENTIFICATION</scope>
</reference>
<feature type="compositionally biased region" description="Basic and acidic residues" evidence="1">
    <location>
        <begin position="147"/>
        <end position="162"/>
    </location>
</feature>
<feature type="compositionally biased region" description="Polar residues" evidence="1">
    <location>
        <begin position="163"/>
        <end position="174"/>
    </location>
</feature>
<feature type="compositionally biased region" description="Polar residues" evidence="1">
    <location>
        <begin position="1"/>
        <end position="25"/>
    </location>
</feature>
<reference evidence="3" key="2">
    <citation type="submission" date="2013-12" db="EMBL/GenBank/DDBJ databases">
        <authorList>
            <person name="Yu Y."/>
            <person name="Lee S."/>
            <person name="de Baynast K."/>
            <person name="Wissotski M."/>
            <person name="Liu L."/>
            <person name="Talag J."/>
            <person name="Goicoechea J."/>
            <person name="Angelova A."/>
            <person name="Jetty R."/>
            <person name="Kudrna D."/>
            <person name="Golser W."/>
            <person name="Rivera L."/>
            <person name="Zhang J."/>
            <person name="Wing R."/>
        </authorList>
    </citation>
    <scope>NUCLEOTIDE SEQUENCE</scope>
</reference>
<protein>
    <recommendedName>
        <fullName evidence="4">TPX2 C-terminal domain-containing protein</fullName>
    </recommendedName>
</protein>
<dbReference type="Proteomes" id="UP000032180">
    <property type="component" value="Chromosome 5"/>
</dbReference>
<name>A0A0D9WGN0_9ORYZ</name>
<feature type="compositionally biased region" description="Polar residues" evidence="1">
    <location>
        <begin position="669"/>
        <end position="679"/>
    </location>
</feature>
<accession>A0A0D9WGN0</accession>
<sequence>MATEVTQNYFAWSQEESPVQDSSQGAPEVFDHGSISFGRFELESLAWEKWSVFANDRRHEEFGKFNGLVAKKKAYFEEYFKRIRELKALQQQNQQTELNIEYSGDGSDSSQTGEDVPTADQGSPSGSATLLDSMVQTEVQTIYEHDLECYDDNDKERSDKDISSSVDASQQSGQEFRENATYDNYSDRMVDVLQQNNLCGPDDLGVPIESIMTPKRTIKKNSLVGQAAKIKKTVKMTSSNIPCRTVVNKGLDSGKSSVGNHRVKPETIQSLQSLKAGASNIVDTVGRSKPVAKEVPGVMSVRRPSSPALQCPSTRERRPVTRDGSRKPPESATLRRPSTAERRPATWELAPKQANIVALPRPSTPNRRPIVPVNSTIATPCRSSTAERRPISRGMSPVHPSIATPLRPSTAERRPISRGMSPVHPSIATPLRPSTAERCPPTKQMAQKHVGIATPSRPSTAERQPVTRETAQKHADVATLRRPSTAERRPITRETAQKHASVAALRRPSTAERRPVAREIAPKNADVTPARRLSTSERRPATREIALRQGNFAGSCWPLTPERHFSRGSALIHAGAGSTPRRPSTGERRPIAKESTTKFDGKTPIRLRGMPANPKGPMATVVTPQKAITQKLVKSSKLEMKSCANERTELQAVGKHKASSVNLPPKELLTSNVRTNRVQGSFRKPNKEGIQETVRSQVPASKNATPMQSGNIKVRTPNPPPPPPPPRRPSKISSKPSINNLSLGGRKPRASTPHWH</sequence>
<evidence type="ECO:0000313" key="3">
    <source>
        <dbReference type="Proteomes" id="UP000032180"/>
    </source>
</evidence>